<dbReference type="AlphaFoldDB" id="A0AA35LPU5"/>
<evidence type="ECO:0000256" key="1">
    <source>
        <dbReference type="SAM" id="MobiDB-lite"/>
    </source>
</evidence>
<evidence type="ECO:0000313" key="3">
    <source>
        <dbReference type="Proteomes" id="UP001160390"/>
    </source>
</evidence>
<reference evidence="2" key="1">
    <citation type="submission" date="2023-01" db="EMBL/GenBank/DDBJ databases">
        <authorList>
            <person name="Piombo E."/>
        </authorList>
    </citation>
    <scope>NUCLEOTIDE SEQUENCE</scope>
</reference>
<feature type="region of interest" description="Disordered" evidence="1">
    <location>
        <begin position="164"/>
        <end position="186"/>
    </location>
</feature>
<comment type="caution">
    <text evidence="2">The sequence shown here is derived from an EMBL/GenBank/DDBJ whole genome shotgun (WGS) entry which is preliminary data.</text>
</comment>
<accession>A0AA35LPU5</accession>
<organism evidence="2 3">
    <name type="scientific">Clonostachys chloroleuca</name>
    <dbReference type="NCBI Taxonomy" id="1926264"/>
    <lineage>
        <taxon>Eukaryota</taxon>
        <taxon>Fungi</taxon>
        <taxon>Dikarya</taxon>
        <taxon>Ascomycota</taxon>
        <taxon>Pezizomycotina</taxon>
        <taxon>Sordariomycetes</taxon>
        <taxon>Hypocreomycetidae</taxon>
        <taxon>Hypocreales</taxon>
        <taxon>Bionectriaceae</taxon>
        <taxon>Clonostachys</taxon>
    </lineage>
</organism>
<proteinExistence type="predicted"/>
<keyword evidence="3" id="KW-1185">Reference proteome</keyword>
<sequence>MTSSSTRSPFFTATCVEARKVGQDALSTRTRGYDEAADLDLRSWMAKTLSKFPMREVDGDLLVSGDDVEATLLNEPKQERSAGLDGIKANVVQALPARHPAIGYHFIVACHGLAAASIDRNNIRVINLKNGQAMLKRRAKEICSYPMGTAPSYLLQSYATRNSTPEFKGKRGTGEPPEDQRPACTEKHWLKDCPGLKVENKKKKQENLDKKPSEGERSTATTFDRIYVFTPLEIASRRPASTPKTPTFIVVTNSQLKLADALEQNKINSLMTIAINAAQLIVFGPTFATIGEDIVNRPASPRWSLRHPKGANDAAFGDDSFDDLYGAIV</sequence>
<dbReference type="Proteomes" id="UP001160390">
    <property type="component" value="Unassembled WGS sequence"/>
</dbReference>
<evidence type="ECO:0000313" key="2">
    <source>
        <dbReference type="EMBL" id="CAI6013848.1"/>
    </source>
</evidence>
<dbReference type="EMBL" id="CABFNP030000416">
    <property type="protein sequence ID" value="CAI6013848.1"/>
    <property type="molecule type" value="Genomic_DNA"/>
</dbReference>
<protein>
    <submittedName>
        <fullName evidence="2">Uncharacterized protein</fullName>
    </submittedName>
</protein>
<feature type="compositionally biased region" description="Basic and acidic residues" evidence="1">
    <location>
        <begin position="167"/>
        <end position="186"/>
    </location>
</feature>
<gene>
    <name evidence="2" type="ORF">CCHLO57077_00017428</name>
</gene>
<name>A0AA35LPU5_9HYPO</name>